<proteinExistence type="predicted"/>
<dbReference type="Proteomes" id="UP001059745">
    <property type="component" value="Chromosome 1"/>
</dbReference>
<protein>
    <submittedName>
        <fullName evidence="1">Uncharacterized protein</fullName>
    </submittedName>
</protein>
<dbReference type="RefSeq" id="WP_105848578.1">
    <property type="nucleotide sequence ID" value="NZ_CADEVW010000007.1"/>
</dbReference>
<organism evidence="1 2">
    <name type="scientific">Burkholderia gladioli</name>
    <name type="common">Pseudomonas marginata</name>
    <name type="synonym">Phytomonas marginata</name>
    <dbReference type="NCBI Taxonomy" id="28095"/>
    <lineage>
        <taxon>Bacteria</taxon>
        <taxon>Pseudomonadati</taxon>
        <taxon>Pseudomonadota</taxon>
        <taxon>Betaproteobacteria</taxon>
        <taxon>Burkholderiales</taxon>
        <taxon>Burkholderiaceae</taxon>
        <taxon>Burkholderia</taxon>
    </lineage>
</organism>
<evidence type="ECO:0000313" key="1">
    <source>
        <dbReference type="EMBL" id="UWX68844.1"/>
    </source>
</evidence>
<accession>A0AB38TLT8</accession>
<gene>
    <name evidence="1" type="ORF">NYZ96_11405</name>
</gene>
<evidence type="ECO:0000313" key="2">
    <source>
        <dbReference type="Proteomes" id="UP001059745"/>
    </source>
</evidence>
<sequence>MKQLKRRAEFRKEVKATMPERTYEALLAWKALVGIDSDSAAICRMADLFLLGAVGTLPAQLVGVIAEVSQSVPG</sequence>
<name>A0AB38TLT8_BURGA</name>
<reference evidence="1" key="1">
    <citation type="submission" date="2022-09" db="EMBL/GenBank/DDBJ databases">
        <title>Genomic of Burkholderia gladioli.</title>
        <authorList>
            <person name="Wu H."/>
        </authorList>
    </citation>
    <scope>NUCLEOTIDE SEQUENCE</scope>
    <source>
        <strain evidence="1">ZN-S4</strain>
    </source>
</reference>
<dbReference type="AlphaFoldDB" id="A0AB38TLT8"/>
<dbReference type="EMBL" id="CP104214">
    <property type="protein sequence ID" value="UWX68844.1"/>
    <property type="molecule type" value="Genomic_DNA"/>
</dbReference>